<feature type="coiled-coil region" evidence="8">
    <location>
        <begin position="47"/>
        <end position="108"/>
    </location>
</feature>
<evidence type="ECO:0000256" key="5">
    <source>
        <dbReference type="ARBA" id="ARBA00022989"/>
    </source>
</evidence>
<evidence type="ECO:0000313" key="12">
    <source>
        <dbReference type="EMBL" id="EAY23392.1"/>
    </source>
</evidence>
<keyword evidence="4 10" id="KW-0812">Transmembrane</keyword>
<sequence>MTNRLGALRSKSGVSGDKPPPVQVSPNDPFANFWNNYNSVQSKIDDIDETLNDIQALDDDLQKIQDQEEATEKHEELKEKLGSITGKANQIRQDIAKLRENVDNLADEYPGSAQVRLQRNHLHVLSNNFAEVINRFTTIQEETKQKFAKQVSRHYAIAGIKLDDDMVQKIITENPDALQQSVFQIQGQSAATEEIVDTYNKIAARHEDILSIEKSLSDLMELFVQFSILIKDQGRQIDNIEANIAQATDYVQRGVQHLEAAREHQKKSRKCLWMGIGIAVVVLVVLIIVVVMTTKNKK</sequence>
<keyword evidence="3" id="KW-0813">Transport</keyword>
<dbReference type="KEGG" id="tva:5468953"/>
<keyword evidence="6 10" id="KW-0472">Membrane</keyword>
<evidence type="ECO:0000256" key="10">
    <source>
        <dbReference type="SAM" id="Phobius"/>
    </source>
</evidence>
<dbReference type="Pfam" id="PF05739">
    <property type="entry name" value="SNARE"/>
    <property type="match status" value="1"/>
</dbReference>
<dbReference type="PANTHER" id="PTHR19957:SF307">
    <property type="entry name" value="PROTEIN SSO1-RELATED"/>
    <property type="match status" value="1"/>
</dbReference>
<evidence type="ECO:0000256" key="1">
    <source>
        <dbReference type="ARBA" id="ARBA00004211"/>
    </source>
</evidence>
<dbReference type="OMA" id="WIAICCA"/>
<dbReference type="STRING" id="5722.A2D7V9"/>
<dbReference type="PROSITE" id="PS00914">
    <property type="entry name" value="SYNTAXIN"/>
    <property type="match status" value="1"/>
</dbReference>
<gene>
    <name evidence="12" type="ORF">TVAG_070550</name>
</gene>
<feature type="transmembrane region" description="Helical" evidence="10">
    <location>
        <begin position="272"/>
        <end position="292"/>
    </location>
</feature>
<dbReference type="GO" id="GO:0048278">
    <property type="term" value="P:vesicle docking"/>
    <property type="evidence" value="ECO:0000318"/>
    <property type="project" value="GO_Central"/>
</dbReference>
<dbReference type="FunFam" id="1.20.5.110:FF:000008">
    <property type="entry name" value="Syntaxin 132"/>
    <property type="match status" value="1"/>
</dbReference>
<dbReference type="Gene3D" id="1.20.58.70">
    <property type="match status" value="1"/>
</dbReference>
<dbReference type="VEuPathDB" id="TrichDB:TVAGG3_1045110"/>
<evidence type="ECO:0000256" key="8">
    <source>
        <dbReference type="SAM" id="Coils"/>
    </source>
</evidence>
<dbReference type="SMART" id="SM00397">
    <property type="entry name" value="t_SNARE"/>
    <property type="match status" value="1"/>
</dbReference>
<dbReference type="CDD" id="cd15848">
    <property type="entry name" value="SNARE_syntaxin1-like"/>
    <property type="match status" value="1"/>
</dbReference>
<keyword evidence="5 10" id="KW-1133">Transmembrane helix</keyword>
<evidence type="ECO:0000256" key="6">
    <source>
        <dbReference type="ARBA" id="ARBA00023136"/>
    </source>
</evidence>
<evidence type="ECO:0000259" key="11">
    <source>
        <dbReference type="PROSITE" id="PS50192"/>
    </source>
</evidence>
<evidence type="ECO:0000256" key="7">
    <source>
        <dbReference type="RuleBase" id="RU003858"/>
    </source>
</evidence>
<dbReference type="OrthoDB" id="10255013at2759"/>
<dbReference type="Proteomes" id="UP000001542">
    <property type="component" value="Unassembled WGS sequence"/>
</dbReference>
<dbReference type="GO" id="GO:0006906">
    <property type="term" value="P:vesicle fusion"/>
    <property type="evidence" value="ECO:0000318"/>
    <property type="project" value="GO_Central"/>
</dbReference>
<organism evidence="12 13">
    <name type="scientific">Trichomonas vaginalis (strain ATCC PRA-98 / G3)</name>
    <dbReference type="NCBI Taxonomy" id="412133"/>
    <lineage>
        <taxon>Eukaryota</taxon>
        <taxon>Metamonada</taxon>
        <taxon>Parabasalia</taxon>
        <taxon>Trichomonadida</taxon>
        <taxon>Trichomonadidae</taxon>
        <taxon>Trichomonas</taxon>
    </lineage>
</organism>
<dbReference type="EMBL" id="DS113178">
    <property type="protein sequence ID" value="EAY23392.1"/>
    <property type="molecule type" value="Genomic_DNA"/>
</dbReference>
<dbReference type="InterPro" id="IPR000727">
    <property type="entry name" value="T_SNARE_dom"/>
</dbReference>
<proteinExistence type="inferred from homology"/>
<accession>A2D7V9</accession>
<keyword evidence="8" id="KW-0175">Coiled coil</keyword>
<dbReference type="GO" id="GO:0000149">
    <property type="term" value="F:SNARE binding"/>
    <property type="evidence" value="ECO:0000318"/>
    <property type="project" value="GO_Central"/>
</dbReference>
<dbReference type="InterPro" id="IPR006011">
    <property type="entry name" value="Syntaxin_N"/>
</dbReference>
<evidence type="ECO:0000256" key="4">
    <source>
        <dbReference type="ARBA" id="ARBA00022692"/>
    </source>
</evidence>
<dbReference type="VEuPathDB" id="TrichDB:TVAG_070550"/>
<reference evidence="12" key="1">
    <citation type="submission" date="2006-10" db="EMBL/GenBank/DDBJ databases">
        <authorList>
            <person name="Amadeo P."/>
            <person name="Zhao Q."/>
            <person name="Wortman J."/>
            <person name="Fraser-Liggett C."/>
            <person name="Carlton J."/>
        </authorList>
    </citation>
    <scope>NUCLEOTIDE SEQUENCE</scope>
    <source>
        <strain evidence="12">G3</strain>
    </source>
</reference>
<dbReference type="SMART" id="SM00503">
    <property type="entry name" value="SynN"/>
    <property type="match status" value="1"/>
</dbReference>
<dbReference type="eggNOG" id="KOG0810">
    <property type="taxonomic scope" value="Eukaryota"/>
</dbReference>
<dbReference type="Gene3D" id="1.20.5.110">
    <property type="match status" value="1"/>
</dbReference>
<evidence type="ECO:0000256" key="9">
    <source>
        <dbReference type="SAM" id="MobiDB-lite"/>
    </source>
</evidence>
<dbReference type="InParanoid" id="A2D7V9"/>
<comment type="similarity">
    <text evidence="2 7">Belongs to the syntaxin family.</text>
</comment>
<feature type="region of interest" description="Disordered" evidence="9">
    <location>
        <begin position="1"/>
        <end position="27"/>
    </location>
</feature>
<name>A2D7V9_TRIV3</name>
<dbReference type="GO" id="GO:0005886">
    <property type="term" value="C:plasma membrane"/>
    <property type="evidence" value="ECO:0000318"/>
    <property type="project" value="GO_Central"/>
</dbReference>
<comment type="subcellular location">
    <subcellularLocation>
        <location evidence="1">Membrane</location>
        <topology evidence="1">Single-pass type IV membrane protein</topology>
    </subcellularLocation>
</comment>
<dbReference type="SMR" id="A2D7V9"/>
<feature type="domain" description="T-SNARE coiled-coil homology" evidence="11">
    <location>
        <begin position="199"/>
        <end position="261"/>
    </location>
</feature>
<dbReference type="PANTHER" id="PTHR19957">
    <property type="entry name" value="SYNTAXIN"/>
    <property type="match status" value="1"/>
</dbReference>
<evidence type="ECO:0000313" key="13">
    <source>
        <dbReference type="Proteomes" id="UP000001542"/>
    </source>
</evidence>
<dbReference type="RefSeq" id="XP_001584378.1">
    <property type="nucleotide sequence ID" value="XM_001584328.1"/>
</dbReference>
<dbReference type="GO" id="GO:0006887">
    <property type="term" value="P:exocytosis"/>
    <property type="evidence" value="ECO:0000318"/>
    <property type="project" value="GO_Central"/>
</dbReference>
<dbReference type="FunCoup" id="A2D7V9">
    <property type="interactions" value="271"/>
</dbReference>
<reference evidence="12" key="2">
    <citation type="journal article" date="2007" name="Science">
        <title>Draft genome sequence of the sexually transmitted pathogen Trichomonas vaginalis.</title>
        <authorList>
            <person name="Carlton J.M."/>
            <person name="Hirt R.P."/>
            <person name="Silva J.C."/>
            <person name="Delcher A.L."/>
            <person name="Schatz M."/>
            <person name="Zhao Q."/>
            <person name="Wortman J.R."/>
            <person name="Bidwell S.L."/>
            <person name="Alsmark U.C.M."/>
            <person name="Besteiro S."/>
            <person name="Sicheritz-Ponten T."/>
            <person name="Noel C.J."/>
            <person name="Dacks J.B."/>
            <person name="Foster P.G."/>
            <person name="Simillion C."/>
            <person name="Van de Peer Y."/>
            <person name="Miranda-Saavedra D."/>
            <person name="Barton G.J."/>
            <person name="Westrop G.D."/>
            <person name="Mueller S."/>
            <person name="Dessi D."/>
            <person name="Fiori P.L."/>
            <person name="Ren Q."/>
            <person name="Paulsen I."/>
            <person name="Zhang H."/>
            <person name="Bastida-Corcuera F.D."/>
            <person name="Simoes-Barbosa A."/>
            <person name="Brown M.T."/>
            <person name="Hayes R.D."/>
            <person name="Mukherjee M."/>
            <person name="Okumura C.Y."/>
            <person name="Schneider R."/>
            <person name="Smith A.J."/>
            <person name="Vanacova S."/>
            <person name="Villalvazo M."/>
            <person name="Haas B.J."/>
            <person name="Pertea M."/>
            <person name="Feldblyum T.V."/>
            <person name="Utterback T.R."/>
            <person name="Shu C.L."/>
            <person name="Osoegawa K."/>
            <person name="de Jong P.J."/>
            <person name="Hrdy I."/>
            <person name="Horvathova L."/>
            <person name="Zubacova Z."/>
            <person name="Dolezal P."/>
            <person name="Malik S.B."/>
            <person name="Logsdon J.M. Jr."/>
            <person name="Henze K."/>
            <person name="Gupta A."/>
            <person name="Wang C.C."/>
            <person name="Dunne R.L."/>
            <person name="Upcroft J.A."/>
            <person name="Upcroft P."/>
            <person name="White O."/>
            <person name="Salzberg S.L."/>
            <person name="Tang P."/>
            <person name="Chiu C.-H."/>
            <person name="Lee Y.-S."/>
            <person name="Embley T.M."/>
            <person name="Coombs G.H."/>
            <person name="Mottram J.C."/>
            <person name="Tachezy J."/>
            <person name="Fraser-Liggett C.M."/>
            <person name="Johnson P.J."/>
        </authorList>
    </citation>
    <scope>NUCLEOTIDE SEQUENCE [LARGE SCALE GENOMIC DNA]</scope>
    <source>
        <strain evidence="12">G3</strain>
    </source>
</reference>
<evidence type="ECO:0000256" key="3">
    <source>
        <dbReference type="ARBA" id="ARBA00022448"/>
    </source>
</evidence>
<dbReference type="GO" id="GO:0006886">
    <property type="term" value="P:intracellular protein transport"/>
    <property type="evidence" value="ECO:0000318"/>
    <property type="project" value="GO_Central"/>
</dbReference>
<dbReference type="Pfam" id="PF00804">
    <property type="entry name" value="Syntaxin"/>
    <property type="match status" value="1"/>
</dbReference>
<dbReference type="InterPro" id="IPR045242">
    <property type="entry name" value="Syntaxin"/>
</dbReference>
<dbReference type="SUPFAM" id="SSF47661">
    <property type="entry name" value="t-snare proteins"/>
    <property type="match status" value="1"/>
</dbReference>
<dbReference type="GO" id="GO:0031201">
    <property type="term" value="C:SNARE complex"/>
    <property type="evidence" value="ECO:0000318"/>
    <property type="project" value="GO_Central"/>
</dbReference>
<dbReference type="InterPro" id="IPR006012">
    <property type="entry name" value="Syntaxin/epimorphin_CS"/>
</dbReference>
<protein>
    <submittedName>
        <fullName evidence="12">SNARE domain containing protein</fullName>
    </submittedName>
</protein>
<keyword evidence="13" id="KW-1185">Reference proteome</keyword>
<dbReference type="GO" id="GO:0005484">
    <property type="term" value="F:SNAP receptor activity"/>
    <property type="evidence" value="ECO:0000318"/>
    <property type="project" value="GO_Central"/>
</dbReference>
<dbReference type="AlphaFoldDB" id="A2D7V9"/>
<evidence type="ECO:0000256" key="2">
    <source>
        <dbReference type="ARBA" id="ARBA00009063"/>
    </source>
</evidence>
<dbReference type="GO" id="GO:0012505">
    <property type="term" value="C:endomembrane system"/>
    <property type="evidence" value="ECO:0000318"/>
    <property type="project" value="GO_Central"/>
</dbReference>
<dbReference type="PROSITE" id="PS50192">
    <property type="entry name" value="T_SNARE"/>
    <property type="match status" value="1"/>
</dbReference>
<dbReference type="InterPro" id="IPR010989">
    <property type="entry name" value="SNARE"/>
</dbReference>